<dbReference type="InterPro" id="IPR011335">
    <property type="entry name" value="Restrct_endonuc-II-like"/>
</dbReference>
<reference evidence="2" key="1">
    <citation type="submission" date="2023-07" db="EMBL/GenBank/DDBJ databases">
        <title>30 novel species of actinomycetes from the DSMZ collection.</title>
        <authorList>
            <person name="Nouioui I."/>
        </authorList>
    </citation>
    <scope>NUCLEOTIDE SEQUENCE [LARGE SCALE GENOMIC DNA]</scope>
    <source>
        <strain evidence="2">DSM 46792</strain>
    </source>
</reference>
<keyword evidence="2" id="KW-1185">Reference proteome</keyword>
<dbReference type="RefSeq" id="WP_311343862.1">
    <property type="nucleotide sequence ID" value="NZ_JAVREI010000001.1"/>
</dbReference>
<dbReference type="Gene3D" id="3.40.960.10">
    <property type="entry name" value="VSR Endonuclease"/>
    <property type="match status" value="1"/>
</dbReference>
<comment type="caution">
    <text evidence="1">The sequence shown here is derived from an EMBL/GenBank/DDBJ whole genome shotgun (WGS) entry which is preliminary data.</text>
</comment>
<organism evidence="1 2">
    <name type="scientific">Blastococcus goldschmidtiae</name>
    <dbReference type="NCBI Taxonomy" id="3075546"/>
    <lineage>
        <taxon>Bacteria</taxon>
        <taxon>Bacillati</taxon>
        <taxon>Actinomycetota</taxon>
        <taxon>Actinomycetes</taxon>
        <taxon>Geodermatophilales</taxon>
        <taxon>Geodermatophilaceae</taxon>
        <taxon>Blastococcus</taxon>
    </lineage>
</organism>
<name>A0ABU2K4F2_9ACTN</name>
<gene>
    <name evidence="1" type="ORF">RM425_03980</name>
</gene>
<evidence type="ECO:0008006" key="3">
    <source>
        <dbReference type="Google" id="ProtNLM"/>
    </source>
</evidence>
<protein>
    <recommendedName>
        <fullName evidence="3">T/G mismatch-specific endonuclease</fullName>
    </recommendedName>
</protein>
<sequence>MPAALRPPALRGAVFRKRDVVAAGLLSSDCLRSSAWRRVFRGVYADAELPDSFGVRVRGARLLVPPSAVFSGRTAAYLHGATELADRRGLVEVTVPAEVRFGPVDGMRVRRISLPTSDVAYSGGWRCTSRVRTALDIARWESHPDAVAALDVLLARGLVDADRLREAAGVRRGRGSRQARRAVELTDPRAESQPESRLRVILTLAGLPPVPQHVVRGPDGAFLARVDLAYPDVRVAVEYDGAWHAEAGQFARDRRRLNGLTAAGWVVVHVTATDLRDPAALVARVRAQIRRATAGK</sequence>
<accession>A0ABU2K4F2</accession>
<dbReference type="EMBL" id="JAVREI010000001">
    <property type="protein sequence ID" value="MDT0275049.1"/>
    <property type="molecule type" value="Genomic_DNA"/>
</dbReference>
<dbReference type="Proteomes" id="UP001183222">
    <property type="component" value="Unassembled WGS sequence"/>
</dbReference>
<proteinExistence type="predicted"/>
<dbReference type="SUPFAM" id="SSF52980">
    <property type="entry name" value="Restriction endonuclease-like"/>
    <property type="match status" value="1"/>
</dbReference>
<evidence type="ECO:0000313" key="1">
    <source>
        <dbReference type="EMBL" id="MDT0275049.1"/>
    </source>
</evidence>
<evidence type="ECO:0000313" key="2">
    <source>
        <dbReference type="Proteomes" id="UP001183222"/>
    </source>
</evidence>